<feature type="domain" description="Macro" evidence="9">
    <location>
        <begin position="863"/>
        <end position="1061"/>
    </location>
</feature>
<dbReference type="PANTHER" id="PTHR14453:SF70">
    <property type="entry name" value="PROTEIN MONO-ADP-RIBOSYLTRANSFERASE PARP9"/>
    <property type="match status" value="1"/>
</dbReference>
<dbReference type="InterPro" id="IPR002589">
    <property type="entry name" value="Macro_dom"/>
</dbReference>
<name>A0ABM0M7L8_SACKO</name>
<dbReference type="Gene3D" id="3.40.220.10">
    <property type="entry name" value="Leucine Aminopeptidase, subunit E, domain 1"/>
    <property type="match status" value="3"/>
</dbReference>
<keyword evidence="3" id="KW-0808">Transferase</keyword>
<evidence type="ECO:0000256" key="5">
    <source>
        <dbReference type="ARBA" id="ARBA00023242"/>
    </source>
</evidence>
<feature type="compositionally biased region" description="Polar residues" evidence="7">
    <location>
        <begin position="1122"/>
        <end position="1131"/>
    </location>
</feature>
<dbReference type="PROSITE" id="PS51154">
    <property type="entry name" value="MACRO"/>
    <property type="match status" value="2"/>
</dbReference>
<dbReference type="InterPro" id="IPR000504">
    <property type="entry name" value="RRM_dom"/>
</dbReference>
<protein>
    <submittedName>
        <fullName evidence="11">Poly [ADP-ribose] polymerase 14-like</fullName>
    </submittedName>
</protein>
<evidence type="ECO:0000259" key="9">
    <source>
        <dbReference type="PROSITE" id="PS51154"/>
    </source>
</evidence>
<dbReference type="SMART" id="SM00360">
    <property type="entry name" value="RRM"/>
    <property type="match status" value="2"/>
</dbReference>
<evidence type="ECO:0000259" key="8">
    <source>
        <dbReference type="PROSITE" id="PS50102"/>
    </source>
</evidence>
<evidence type="ECO:0000256" key="1">
    <source>
        <dbReference type="ARBA" id="ARBA00004123"/>
    </source>
</evidence>
<feature type="region of interest" description="Disordered" evidence="7">
    <location>
        <begin position="1061"/>
        <end position="1131"/>
    </location>
</feature>
<dbReference type="Pfam" id="PF23222">
    <property type="entry name" value="RRM_PARP14_1"/>
    <property type="match status" value="1"/>
</dbReference>
<keyword evidence="2" id="KW-0328">Glycosyltransferase</keyword>
<sequence length="1473" mass="164150">MMRVLENPTHVINNRRVKVQKAKMKDNENVQDDNDSNCTIEVSGCDPHTRLDTIGLYFDSKRRSGGGDVNECRQEGDKFIVVFEKRDSAVRVLKQPRHIIDDTTVVVKSVEQSESKTFANDEDVCSDEDPFEDCRLEVTGFNPDTSIDVLELYFESRRRSGGGSLINIDKDDPEKVTLTFESNEAKKQVLQRQHTIDNVTLTVKEPPKRKKLPKDKQCLLITGLADNTSKENIELFLESRTGIEGNSKILFGEEPDSHFQTIVQKVSERSLNGATLVVKAVTVTDSILILNLPENITKDTIEFYFENQKKSGGGDVEEVTLDHEKHVAVVYFEDYQVVKSVISRHHVINGVELDVHPYYECLGFTVSCDEPMPRIPQPLPYKVNPDIIKFIKNTDLEEFTNTMKQLYARVEWPHQDKTDVLLLTPDLPENTNNLHKITKSWMSDLENGLDKYLQSFKGVTIPVMEGIWLQVVAQLKRWSQDKDACMTMDQSSCTVFLTGKSDNVSELKSRIESVVKDIKDKMQKAKERTTEKIKVNTLQARQLQVCEYKNLVHDKLPDVDVEIILETETLSLEGLPHDIPKAKVLMYETLEGLSTTKMKPPNTLWLQYLKTSKVSKRLHDNFSSVKIDACYLLQDDEIVCSAIDKSTLDKAVNIIKTNIKELKIDIKPESEAALQQLEWKTMVSDLEQRKNVIISKEHNRVSIIGFETDADSVMSELNTFIQVHTIIEDFVEAENGKLRYISEYKKDDISKIQIESRVQPFKITPKYNGPVGFVFKGTENDVKTARVKVQKLIDVIYAHPYPVDKPGMPKLFKEEKGKNLIKLVENEINCKIDINHPSEIETKGAGEEAEKHFKEAALQPTLKIVCQHAIHGGRRIVVGKGDLTKMAVDVVVNSANTYMSYTGGLSKAIADAGGPAIHKACEAILRKQHGRLHPGQAVHTTSGKMPCKAIIHAVGPSSNKVNHQSGYSSVRDPYSQEENLLTDAVQNSLTLAEELGYSSIGIPAISSGTMGFSLDLCTNTIVSAVDDWAKNTPPGILLEIRLVDNSDNTCESFKHAMMKHFGEDNITPSSSGRDKRKTHGGRRNKARQQSGGIKTAQQNSSPKHVAPNTSSIRDDELPFSSRGIQVTSNPGEISIRDGKTVRLVKGSISSEKVDVIVNTTQPTFNLNTGAVSKSILQAAGTQLQQEINNKKTSGVSTNEGDGIVTSGGNMQCNNIYHVLCCGWDSNGSKASQVLRKIMQNCLNTAAQSGYKSIAFPAIGTGGLGFPRDVTAEIMYEEVIAYINDNPASSVSEIRFVVYDQDFATIQVCRQQPDTVVMTGAGNLKCNKILHMISPYTKLEDSVIKMLKFAEKHKLKSIAMPAVGAGAPQNVAREILNAIGEFVQQCDPQFLEVIRITIFQSSRVAIFNKEMKSMVDIPMKDTRGVFGKAWGAIKSLVGGSDNSTRVKMIDTIILHIYADRKNIIDDAITKINQL</sequence>
<keyword evidence="4" id="KW-0520">NAD</keyword>
<dbReference type="PROSITE" id="PS50102">
    <property type="entry name" value="RRM"/>
    <property type="match status" value="1"/>
</dbReference>
<dbReference type="InterPro" id="IPR057044">
    <property type="entry name" value="PARP14_KH_1"/>
</dbReference>
<accession>A0ABM0M7L8</accession>
<dbReference type="InterPro" id="IPR035979">
    <property type="entry name" value="RBD_domain_sf"/>
</dbReference>
<gene>
    <name evidence="11" type="primary">LOC102801482</name>
</gene>
<evidence type="ECO:0000256" key="3">
    <source>
        <dbReference type="ARBA" id="ARBA00022679"/>
    </source>
</evidence>
<evidence type="ECO:0000313" key="10">
    <source>
        <dbReference type="Proteomes" id="UP000694865"/>
    </source>
</evidence>
<evidence type="ECO:0000256" key="6">
    <source>
        <dbReference type="PROSITE-ProRule" id="PRU00176"/>
    </source>
</evidence>
<reference evidence="11" key="1">
    <citation type="submission" date="2025-08" db="UniProtKB">
        <authorList>
            <consortium name="RefSeq"/>
        </authorList>
    </citation>
    <scope>IDENTIFICATION</scope>
    <source>
        <tissue evidence="11">Testes</tissue>
    </source>
</reference>
<dbReference type="Proteomes" id="UP000694865">
    <property type="component" value="Unplaced"/>
</dbReference>
<feature type="domain" description="RRM" evidence="8">
    <location>
        <begin position="285"/>
        <end position="354"/>
    </location>
</feature>
<dbReference type="CDD" id="cd02907">
    <property type="entry name" value="Macro_Af1521_BAL-like"/>
    <property type="match status" value="1"/>
</dbReference>
<dbReference type="SUPFAM" id="SSF52949">
    <property type="entry name" value="Macro domain-like"/>
    <property type="match status" value="3"/>
</dbReference>
<keyword evidence="6" id="KW-0694">RNA-binding</keyword>
<dbReference type="InterPro" id="IPR043472">
    <property type="entry name" value="Macro_dom-like"/>
</dbReference>
<dbReference type="InterPro" id="IPR034464">
    <property type="entry name" value="PAR10_RRM1_2"/>
</dbReference>
<dbReference type="Pfam" id="PF01661">
    <property type="entry name" value="Macro"/>
    <property type="match status" value="3"/>
</dbReference>
<dbReference type="RefSeq" id="XP_006816009.1">
    <property type="nucleotide sequence ID" value="XM_006815946.1"/>
</dbReference>
<dbReference type="SMART" id="SM00506">
    <property type="entry name" value="A1pp"/>
    <property type="match status" value="2"/>
</dbReference>
<feature type="non-terminal residue" evidence="11">
    <location>
        <position position="1473"/>
    </location>
</feature>
<dbReference type="Pfam" id="PF23084">
    <property type="entry name" value="KH_PARP14_1"/>
    <property type="match status" value="1"/>
</dbReference>
<dbReference type="PANTHER" id="PTHR14453">
    <property type="entry name" value="PARP/ZINC FINGER CCCH TYPE DOMAIN CONTAINING PROTEIN"/>
    <property type="match status" value="1"/>
</dbReference>
<evidence type="ECO:0000313" key="11">
    <source>
        <dbReference type="RefSeq" id="XP_006816009.1"/>
    </source>
</evidence>
<dbReference type="InterPro" id="IPR012677">
    <property type="entry name" value="Nucleotide-bd_a/b_plait_sf"/>
</dbReference>
<dbReference type="CDD" id="cd02903">
    <property type="entry name" value="Macro_BAL-like"/>
    <property type="match status" value="1"/>
</dbReference>
<evidence type="ECO:0000256" key="4">
    <source>
        <dbReference type="ARBA" id="ARBA00023027"/>
    </source>
</evidence>
<proteinExistence type="predicted"/>
<feature type="compositionally biased region" description="Basic residues" evidence="7">
    <location>
        <begin position="1074"/>
        <end position="1086"/>
    </location>
</feature>
<keyword evidence="5" id="KW-0539">Nucleus</keyword>
<feature type="compositionally biased region" description="Polar residues" evidence="7">
    <location>
        <begin position="1087"/>
        <end position="1111"/>
    </location>
</feature>
<dbReference type="Pfam" id="PF23085">
    <property type="entry name" value="RRM_PARP14_3"/>
    <property type="match status" value="2"/>
</dbReference>
<evidence type="ECO:0000256" key="7">
    <source>
        <dbReference type="SAM" id="MobiDB-lite"/>
    </source>
</evidence>
<keyword evidence="10" id="KW-1185">Reference proteome</keyword>
<dbReference type="CDD" id="cd12301">
    <property type="entry name" value="RRM1_2_PAR10_like"/>
    <property type="match status" value="1"/>
</dbReference>
<dbReference type="Gene3D" id="3.30.70.330">
    <property type="match status" value="3"/>
</dbReference>
<organism evidence="10 11">
    <name type="scientific">Saccoglossus kowalevskii</name>
    <name type="common">Acorn worm</name>
    <dbReference type="NCBI Taxonomy" id="10224"/>
    <lineage>
        <taxon>Eukaryota</taxon>
        <taxon>Metazoa</taxon>
        <taxon>Hemichordata</taxon>
        <taxon>Enteropneusta</taxon>
        <taxon>Harrimaniidae</taxon>
        <taxon>Saccoglossus</taxon>
    </lineage>
</organism>
<dbReference type="GeneID" id="102801482"/>
<evidence type="ECO:0000256" key="2">
    <source>
        <dbReference type="ARBA" id="ARBA00022676"/>
    </source>
</evidence>
<dbReference type="InterPro" id="IPR057051">
    <property type="entry name" value="PARP14_RPM_1"/>
</dbReference>
<dbReference type="CDD" id="cd12547">
    <property type="entry name" value="RRM1_2_PAR10"/>
    <property type="match status" value="2"/>
</dbReference>
<dbReference type="SUPFAM" id="SSF54928">
    <property type="entry name" value="RNA-binding domain, RBD"/>
    <property type="match status" value="1"/>
</dbReference>
<comment type="subcellular location">
    <subcellularLocation>
        <location evidence="1">Nucleus</location>
    </subcellularLocation>
</comment>
<dbReference type="InterPro" id="IPR052056">
    <property type="entry name" value="Mono-ARTD/PARP"/>
</dbReference>
<feature type="domain" description="Macro" evidence="9">
    <location>
        <begin position="1128"/>
        <end position="1314"/>
    </location>
</feature>